<name>A0A1D2M6S6_ORCCI</name>
<dbReference type="SMART" id="SM01126">
    <property type="entry name" value="DDE_Tnp_IS1595"/>
    <property type="match status" value="1"/>
</dbReference>
<accession>A0A1D2M6S6</accession>
<organism evidence="2 3">
    <name type="scientific">Orchesella cincta</name>
    <name type="common">Springtail</name>
    <name type="synonym">Podura cincta</name>
    <dbReference type="NCBI Taxonomy" id="48709"/>
    <lineage>
        <taxon>Eukaryota</taxon>
        <taxon>Metazoa</taxon>
        <taxon>Ecdysozoa</taxon>
        <taxon>Arthropoda</taxon>
        <taxon>Hexapoda</taxon>
        <taxon>Collembola</taxon>
        <taxon>Entomobryomorpha</taxon>
        <taxon>Entomobryoidea</taxon>
        <taxon>Orchesellidae</taxon>
        <taxon>Orchesellinae</taxon>
        <taxon>Orchesella</taxon>
    </lineage>
</organism>
<feature type="domain" description="ISXO2-like transposase" evidence="1">
    <location>
        <begin position="162"/>
        <end position="308"/>
    </location>
</feature>
<dbReference type="OrthoDB" id="424490at2759"/>
<comment type="caution">
    <text evidence="2">The sequence shown here is derived from an EMBL/GenBank/DDBJ whole genome shotgun (WGS) entry which is preliminary data.</text>
</comment>
<evidence type="ECO:0000259" key="1">
    <source>
        <dbReference type="SMART" id="SM01126"/>
    </source>
</evidence>
<dbReference type="Pfam" id="PF12762">
    <property type="entry name" value="DDE_Tnp_IS1595"/>
    <property type="match status" value="1"/>
</dbReference>
<evidence type="ECO:0000313" key="3">
    <source>
        <dbReference type="Proteomes" id="UP000094527"/>
    </source>
</evidence>
<reference evidence="2 3" key="1">
    <citation type="journal article" date="2016" name="Genome Biol. Evol.">
        <title>Gene Family Evolution Reflects Adaptation to Soil Environmental Stressors in the Genome of the Collembolan Orchesella cincta.</title>
        <authorList>
            <person name="Faddeeva-Vakhrusheva A."/>
            <person name="Derks M.F."/>
            <person name="Anvar S.Y."/>
            <person name="Agamennone V."/>
            <person name="Suring W."/>
            <person name="Smit S."/>
            <person name="van Straalen N.M."/>
            <person name="Roelofs D."/>
        </authorList>
    </citation>
    <scope>NUCLEOTIDE SEQUENCE [LARGE SCALE GENOMIC DNA]</scope>
    <source>
        <tissue evidence="2">Mixed pool</tissue>
    </source>
</reference>
<proteinExistence type="predicted"/>
<dbReference type="AlphaFoldDB" id="A0A1D2M6S6"/>
<dbReference type="STRING" id="48709.A0A1D2M6S6"/>
<dbReference type="NCBIfam" id="NF033547">
    <property type="entry name" value="transpos_IS1595"/>
    <property type="match status" value="1"/>
</dbReference>
<dbReference type="PANTHER" id="PTHR47163:SF2">
    <property type="entry name" value="SI:DKEY-17M8.2"/>
    <property type="match status" value="1"/>
</dbReference>
<evidence type="ECO:0000313" key="2">
    <source>
        <dbReference type="EMBL" id="ODM88624.1"/>
    </source>
</evidence>
<protein>
    <submittedName>
        <fullName evidence="2">Putative transposase-like protein</fullName>
    </submittedName>
</protein>
<dbReference type="Proteomes" id="UP000094527">
    <property type="component" value="Unassembled WGS sequence"/>
</dbReference>
<gene>
    <name evidence="2" type="ORF">Ocin01_18058</name>
</gene>
<dbReference type="InterPro" id="IPR053164">
    <property type="entry name" value="IS1016-like_transposase"/>
</dbReference>
<sequence length="339" mass="38940">MADKFPQLSLTANDVYKLFEEPPFGLIEFGRRVSTKLDAFSLAVHTGLINITVPPTCICGITMRLVQRTGKAENAYQGFEWQCERSLNGQRCRHALTITSGSFFTDVRLPWMNVWDLCLHWFFRTPVIAAGNQVGCGKDAALDWYSFCRQVCYDVVSEMDTCIGGEGLHVEIDETHIFKRKYHRGRQLAAEHVWVFGGICRESKEAFLQVVPDRTGQTLWPIIQQRIHPGTTIMTDSARVYASLHQASRGGFVHYAVNHRRNFVDPNDANIHTNTVERQWGLLKGMLTGCMDEERLEMYLGEYVYRRQFFQAFNTMEKRTSGKFFKIFLGHVKEMFPGI</sequence>
<dbReference type="EMBL" id="LJIJ01003373">
    <property type="protein sequence ID" value="ODM88624.1"/>
    <property type="molecule type" value="Genomic_DNA"/>
</dbReference>
<dbReference type="OMA" id="AEFMWRR"/>
<keyword evidence="3" id="KW-1185">Reference proteome</keyword>
<dbReference type="PANTHER" id="PTHR47163">
    <property type="entry name" value="DDE_TNP_IS1595 DOMAIN-CONTAINING PROTEIN"/>
    <property type="match status" value="1"/>
</dbReference>
<dbReference type="InterPro" id="IPR024445">
    <property type="entry name" value="Tnp_ISXO2-like"/>
</dbReference>